<feature type="compositionally biased region" description="Polar residues" evidence="1">
    <location>
        <begin position="34"/>
        <end position="49"/>
    </location>
</feature>
<protein>
    <submittedName>
        <fullName evidence="3">Uncharacterized protein</fullName>
    </submittedName>
</protein>
<dbReference type="Proteomes" id="UP000663860">
    <property type="component" value="Unassembled WGS sequence"/>
</dbReference>
<feature type="region of interest" description="Disordered" evidence="1">
    <location>
        <begin position="25"/>
        <end position="49"/>
    </location>
</feature>
<dbReference type="EMBL" id="CAJNOE010000296">
    <property type="protein sequence ID" value="CAF1128337.1"/>
    <property type="molecule type" value="Genomic_DNA"/>
</dbReference>
<evidence type="ECO:0000256" key="1">
    <source>
        <dbReference type="SAM" id="MobiDB-lite"/>
    </source>
</evidence>
<sequence>MFSNKSILLVLCIVGAMVLNGQALPSHQRPEHSTGATTQSTQHVTSNPNIDLFSISSTNDDSSDDDDLTTPTTGLNIHLPTIPSFTAVSEDLNNIIDNLKPTSMPTIIIDHPEQITMPTIIIDKPEQVTMPTINIDA</sequence>
<feature type="chain" id="PRO_5036225735" evidence="2">
    <location>
        <begin position="24"/>
        <end position="137"/>
    </location>
</feature>
<accession>A0A814R471</accession>
<feature type="signal peptide" evidence="2">
    <location>
        <begin position="1"/>
        <end position="23"/>
    </location>
</feature>
<organism evidence="3 5">
    <name type="scientific">Adineta steineri</name>
    <dbReference type="NCBI Taxonomy" id="433720"/>
    <lineage>
        <taxon>Eukaryota</taxon>
        <taxon>Metazoa</taxon>
        <taxon>Spiralia</taxon>
        <taxon>Gnathifera</taxon>
        <taxon>Rotifera</taxon>
        <taxon>Eurotatoria</taxon>
        <taxon>Bdelloidea</taxon>
        <taxon>Adinetida</taxon>
        <taxon>Adinetidae</taxon>
        <taxon>Adineta</taxon>
    </lineage>
</organism>
<comment type="caution">
    <text evidence="3">The sequence shown here is derived from an EMBL/GenBank/DDBJ whole genome shotgun (WGS) entry which is preliminary data.</text>
</comment>
<dbReference type="Proteomes" id="UP000663868">
    <property type="component" value="Unassembled WGS sequence"/>
</dbReference>
<proteinExistence type="predicted"/>
<evidence type="ECO:0000313" key="5">
    <source>
        <dbReference type="Proteomes" id="UP000663860"/>
    </source>
</evidence>
<evidence type="ECO:0000313" key="3">
    <source>
        <dbReference type="EMBL" id="CAF1128337.1"/>
    </source>
</evidence>
<evidence type="ECO:0000256" key="2">
    <source>
        <dbReference type="SAM" id="SignalP"/>
    </source>
</evidence>
<evidence type="ECO:0000313" key="4">
    <source>
        <dbReference type="EMBL" id="CAF4110567.1"/>
    </source>
</evidence>
<keyword evidence="2" id="KW-0732">Signal</keyword>
<reference evidence="3" key="1">
    <citation type="submission" date="2021-02" db="EMBL/GenBank/DDBJ databases">
        <authorList>
            <person name="Nowell W R."/>
        </authorList>
    </citation>
    <scope>NUCLEOTIDE SEQUENCE</scope>
</reference>
<dbReference type="AlphaFoldDB" id="A0A814R471"/>
<dbReference type="EMBL" id="CAJOBB010004968">
    <property type="protein sequence ID" value="CAF4110567.1"/>
    <property type="molecule type" value="Genomic_DNA"/>
</dbReference>
<name>A0A814R471_9BILA</name>
<gene>
    <name evidence="3" type="ORF">IZO911_LOCUS24544</name>
    <name evidence="4" type="ORF">KXQ929_LOCUS35058</name>
</gene>